<dbReference type="InterPro" id="IPR036047">
    <property type="entry name" value="F-box-like_dom_sf"/>
</dbReference>
<evidence type="ECO:0000313" key="3">
    <source>
        <dbReference type="EMBL" id="KAK1378380.1"/>
    </source>
</evidence>
<gene>
    <name evidence="3" type="ORF">POM88_025124</name>
</gene>
<sequence length="414" mass="47454">MENKEKKTTIKHIHESILILILCYLPVDSIIRCRSVCKNWATFIFSQYFSESYSLSATRPLQFLLNADSVVRCRSVCKNWATLIFSQCFAKFYALSATRPLQFLLPGTVGCVTNNHKNLFLADLDKASVDADNVYVVPVITKSVLPGFAPHVVELCSTCNLTGFVVVYPYGNELGRPYHIFNPVTSQHIVVVQQSSSNKPWKNCALLLAHKTNQLKLLMRGFYFLGGMFGLEIQTIGTGSWRTLRNSSLIFDIKENFGFPCFLNGIYHWPSWIRKRMVCLDPDEEVLHCIPTPDFIEDYYSAYLGILDDCLCICTRTVDVNDDLEFWVMKDYGVPESWIKKLVIPNNGIIPTDSLRFLNYGKNVVLCDDYNVTCYNPITGNRKFITYYVKSATIFWYVPIPFVPNFIRFVYGRC</sequence>
<organism evidence="3 4">
    <name type="scientific">Heracleum sosnowskyi</name>
    <dbReference type="NCBI Taxonomy" id="360622"/>
    <lineage>
        <taxon>Eukaryota</taxon>
        <taxon>Viridiplantae</taxon>
        <taxon>Streptophyta</taxon>
        <taxon>Embryophyta</taxon>
        <taxon>Tracheophyta</taxon>
        <taxon>Spermatophyta</taxon>
        <taxon>Magnoliopsida</taxon>
        <taxon>eudicotyledons</taxon>
        <taxon>Gunneridae</taxon>
        <taxon>Pentapetalae</taxon>
        <taxon>asterids</taxon>
        <taxon>campanulids</taxon>
        <taxon>Apiales</taxon>
        <taxon>Apiaceae</taxon>
        <taxon>Apioideae</taxon>
        <taxon>apioid superclade</taxon>
        <taxon>Tordylieae</taxon>
        <taxon>Tordyliinae</taxon>
        <taxon>Heracleum</taxon>
    </lineage>
</organism>
<keyword evidence="4" id="KW-1185">Reference proteome</keyword>
<dbReference type="InterPro" id="IPR050796">
    <property type="entry name" value="SCF_F-box_component"/>
</dbReference>
<evidence type="ECO:0000313" key="4">
    <source>
        <dbReference type="Proteomes" id="UP001237642"/>
    </source>
</evidence>
<reference evidence="3" key="2">
    <citation type="submission" date="2023-05" db="EMBL/GenBank/DDBJ databases">
        <authorList>
            <person name="Schelkunov M.I."/>
        </authorList>
    </citation>
    <scope>NUCLEOTIDE SEQUENCE</scope>
    <source>
        <strain evidence="3">Hsosn_3</strain>
        <tissue evidence="3">Leaf</tissue>
    </source>
</reference>
<feature type="domain" description="F-box" evidence="1">
    <location>
        <begin position="65"/>
        <end position="89"/>
    </location>
</feature>
<dbReference type="InterPro" id="IPR001810">
    <property type="entry name" value="F-box_dom"/>
</dbReference>
<proteinExistence type="predicted"/>
<feature type="domain" description="F-box associated beta-propeller type 3" evidence="2">
    <location>
        <begin position="156"/>
        <end position="344"/>
    </location>
</feature>
<dbReference type="PANTHER" id="PTHR31672">
    <property type="entry name" value="BNACNNG10540D PROTEIN"/>
    <property type="match status" value="1"/>
</dbReference>
<dbReference type="EMBL" id="JAUIZM010000006">
    <property type="protein sequence ID" value="KAK1378380.1"/>
    <property type="molecule type" value="Genomic_DNA"/>
</dbReference>
<dbReference type="AlphaFoldDB" id="A0AAD8I4H6"/>
<feature type="domain" description="F-box" evidence="1">
    <location>
        <begin position="15"/>
        <end position="49"/>
    </location>
</feature>
<dbReference type="Pfam" id="PF08268">
    <property type="entry name" value="FBA_3"/>
    <property type="match status" value="1"/>
</dbReference>
<evidence type="ECO:0000259" key="2">
    <source>
        <dbReference type="Pfam" id="PF08268"/>
    </source>
</evidence>
<dbReference type="PANTHER" id="PTHR31672:SF13">
    <property type="entry name" value="F-BOX PROTEIN CPR30-LIKE"/>
    <property type="match status" value="1"/>
</dbReference>
<dbReference type="Proteomes" id="UP001237642">
    <property type="component" value="Unassembled WGS sequence"/>
</dbReference>
<dbReference type="InterPro" id="IPR013187">
    <property type="entry name" value="F-box-assoc_dom_typ3"/>
</dbReference>
<evidence type="ECO:0008006" key="5">
    <source>
        <dbReference type="Google" id="ProtNLM"/>
    </source>
</evidence>
<accession>A0AAD8I4H6</accession>
<dbReference type="Pfam" id="PF00646">
    <property type="entry name" value="F-box"/>
    <property type="match status" value="2"/>
</dbReference>
<dbReference type="Gene3D" id="1.20.1280.50">
    <property type="match status" value="1"/>
</dbReference>
<reference evidence="3" key="1">
    <citation type="submission" date="2023-02" db="EMBL/GenBank/DDBJ databases">
        <title>Genome of toxic invasive species Heracleum sosnowskyi carries increased number of genes despite the absence of recent whole-genome duplications.</title>
        <authorList>
            <person name="Schelkunov M."/>
            <person name="Shtratnikova V."/>
            <person name="Makarenko M."/>
            <person name="Klepikova A."/>
            <person name="Omelchenko D."/>
            <person name="Novikova G."/>
            <person name="Obukhova E."/>
            <person name="Bogdanov V."/>
            <person name="Penin A."/>
            <person name="Logacheva M."/>
        </authorList>
    </citation>
    <scope>NUCLEOTIDE SEQUENCE</scope>
    <source>
        <strain evidence="3">Hsosn_3</strain>
        <tissue evidence="3">Leaf</tissue>
    </source>
</reference>
<evidence type="ECO:0000259" key="1">
    <source>
        <dbReference type="Pfam" id="PF00646"/>
    </source>
</evidence>
<name>A0AAD8I4H6_9APIA</name>
<dbReference type="SUPFAM" id="SSF81383">
    <property type="entry name" value="F-box domain"/>
    <property type="match status" value="2"/>
</dbReference>
<protein>
    <recommendedName>
        <fullName evidence="5">F-box domain-containing protein</fullName>
    </recommendedName>
</protein>
<comment type="caution">
    <text evidence="3">The sequence shown here is derived from an EMBL/GenBank/DDBJ whole genome shotgun (WGS) entry which is preliminary data.</text>
</comment>